<accession>A0AAV8X5L4</accession>
<sequence length="99" mass="10822">MGPVLKKAKIPFAQKENCNARNTNSRSLIEGQICAGRQNSTDSCNGDSGGPVMLEVNFNFEFVTHLVGIISYGFGECGNGPSVSTFVPYYIDWINDNIR</sequence>
<dbReference type="Pfam" id="PF00089">
    <property type="entry name" value="Trypsin"/>
    <property type="match status" value="1"/>
</dbReference>
<dbReference type="PROSITE" id="PS00135">
    <property type="entry name" value="TRYPSIN_SER"/>
    <property type="match status" value="1"/>
</dbReference>
<proteinExistence type="inferred from homology"/>
<evidence type="ECO:0000259" key="3">
    <source>
        <dbReference type="PROSITE" id="PS50240"/>
    </source>
</evidence>
<evidence type="ECO:0000256" key="2">
    <source>
        <dbReference type="ARBA" id="ARBA00024195"/>
    </source>
</evidence>
<feature type="domain" description="Peptidase S1" evidence="3">
    <location>
        <begin position="1"/>
        <end position="99"/>
    </location>
</feature>
<dbReference type="EMBL" id="JANEYF010003756">
    <property type="protein sequence ID" value="KAJ8934226.1"/>
    <property type="molecule type" value="Genomic_DNA"/>
</dbReference>
<dbReference type="InterPro" id="IPR001254">
    <property type="entry name" value="Trypsin_dom"/>
</dbReference>
<gene>
    <name evidence="4" type="ORF">NQ314_013504</name>
</gene>
<dbReference type="InterPro" id="IPR009003">
    <property type="entry name" value="Peptidase_S1_PA"/>
</dbReference>
<comment type="similarity">
    <text evidence="2">Belongs to the peptidase S1 family. CLIP subfamily.</text>
</comment>
<keyword evidence="5" id="KW-1185">Reference proteome</keyword>
<comment type="caution">
    <text evidence="4">The sequence shown here is derived from an EMBL/GenBank/DDBJ whole genome shotgun (WGS) entry which is preliminary data.</text>
</comment>
<reference evidence="4" key="1">
    <citation type="journal article" date="2023" name="Insect Mol. Biol.">
        <title>Genome sequencing provides insights into the evolution of gene families encoding plant cell wall-degrading enzymes in longhorned beetles.</title>
        <authorList>
            <person name="Shin N.R."/>
            <person name="Okamura Y."/>
            <person name="Kirsch R."/>
            <person name="Pauchet Y."/>
        </authorList>
    </citation>
    <scope>NUCLEOTIDE SEQUENCE</scope>
    <source>
        <strain evidence="4">RBIC_L_NR</strain>
    </source>
</reference>
<dbReference type="InterPro" id="IPR033116">
    <property type="entry name" value="TRYPSIN_SER"/>
</dbReference>
<dbReference type="Gene3D" id="2.40.10.10">
    <property type="entry name" value="Trypsin-like serine proteases"/>
    <property type="match status" value="1"/>
</dbReference>
<dbReference type="SUPFAM" id="SSF50494">
    <property type="entry name" value="Trypsin-like serine proteases"/>
    <property type="match status" value="1"/>
</dbReference>
<evidence type="ECO:0000256" key="1">
    <source>
        <dbReference type="ARBA" id="ARBA00023157"/>
    </source>
</evidence>
<name>A0AAV8X5L4_9CUCU</name>
<dbReference type="InterPro" id="IPR051487">
    <property type="entry name" value="Ser/Thr_Proteases_Immune/Dev"/>
</dbReference>
<dbReference type="PROSITE" id="PS50240">
    <property type="entry name" value="TRYPSIN_DOM"/>
    <property type="match status" value="1"/>
</dbReference>
<evidence type="ECO:0000313" key="5">
    <source>
        <dbReference type="Proteomes" id="UP001162156"/>
    </source>
</evidence>
<protein>
    <recommendedName>
        <fullName evidence="3">Peptidase S1 domain-containing protein</fullName>
    </recommendedName>
</protein>
<evidence type="ECO:0000313" key="4">
    <source>
        <dbReference type="EMBL" id="KAJ8934226.1"/>
    </source>
</evidence>
<dbReference type="PANTHER" id="PTHR24256">
    <property type="entry name" value="TRYPTASE-RELATED"/>
    <property type="match status" value="1"/>
</dbReference>
<keyword evidence="1" id="KW-1015">Disulfide bond</keyword>
<dbReference type="AlphaFoldDB" id="A0AAV8X5L4"/>
<organism evidence="4 5">
    <name type="scientific">Rhamnusium bicolor</name>
    <dbReference type="NCBI Taxonomy" id="1586634"/>
    <lineage>
        <taxon>Eukaryota</taxon>
        <taxon>Metazoa</taxon>
        <taxon>Ecdysozoa</taxon>
        <taxon>Arthropoda</taxon>
        <taxon>Hexapoda</taxon>
        <taxon>Insecta</taxon>
        <taxon>Pterygota</taxon>
        <taxon>Neoptera</taxon>
        <taxon>Endopterygota</taxon>
        <taxon>Coleoptera</taxon>
        <taxon>Polyphaga</taxon>
        <taxon>Cucujiformia</taxon>
        <taxon>Chrysomeloidea</taxon>
        <taxon>Cerambycidae</taxon>
        <taxon>Lepturinae</taxon>
        <taxon>Rhagiini</taxon>
        <taxon>Rhamnusium</taxon>
    </lineage>
</organism>
<dbReference type="GO" id="GO:0006508">
    <property type="term" value="P:proteolysis"/>
    <property type="evidence" value="ECO:0007669"/>
    <property type="project" value="InterPro"/>
</dbReference>
<dbReference type="Proteomes" id="UP001162156">
    <property type="component" value="Unassembled WGS sequence"/>
</dbReference>
<dbReference type="GO" id="GO:0004252">
    <property type="term" value="F:serine-type endopeptidase activity"/>
    <property type="evidence" value="ECO:0007669"/>
    <property type="project" value="InterPro"/>
</dbReference>
<dbReference type="InterPro" id="IPR043504">
    <property type="entry name" value="Peptidase_S1_PA_chymotrypsin"/>
</dbReference>